<reference evidence="1" key="1">
    <citation type="submission" date="2022-08" db="EMBL/GenBank/DDBJ databases">
        <authorList>
            <consortium name="DOE Joint Genome Institute"/>
            <person name="Min B."/>
            <person name="Riley R."/>
            <person name="Sierra-Patev S."/>
            <person name="Naranjo-Ortiz M."/>
            <person name="Looney B."/>
            <person name="Konkel Z."/>
            <person name="Slot J.C."/>
            <person name="Sakamoto Y."/>
            <person name="Steenwyk J.L."/>
            <person name="Rokas A."/>
            <person name="Carro J."/>
            <person name="Camarero S."/>
            <person name="Ferreira P."/>
            <person name="Molpeceres G."/>
            <person name="Ruiz-Duenas F.J."/>
            <person name="Serrano A."/>
            <person name="Henrissat B."/>
            <person name="Drula E."/>
            <person name="Hughes K.W."/>
            <person name="Mata J.L."/>
            <person name="Ishikawa N.K."/>
            <person name="Vargas-Isla R."/>
            <person name="Ushijima S."/>
            <person name="Smith C.A."/>
            <person name="Ahrendt S."/>
            <person name="Andreopoulos W."/>
            <person name="He G."/>
            <person name="Labutti K."/>
            <person name="Lipzen A."/>
            <person name="Ng V."/>
            <person name="Sandor L."/>
            <person name="Barry K."/>
            <person name="Martinez A.T."/>
            <person name="Xiao Y."/>
            <person name="Gibbons J.G."/>
            <person name="Terashima K."/>
            <person name="Hibbett D.S."/>
            <person name="Grigoriev I.V."/>
        </authorList>
    </citation>
    <scope>NUCLEOTIDE SEQUENCE</scope>
    <source>
        <strain evidence="1">TFB9207</strain>
    </source>
</reference>
<dbReference type="InterPro" id="IPR015943">
    <property type="entry name" value="WD40/YVTN_repeat-like_dom_sf"/>
</dbReference>
<proteinExistence type="predicted"/>
<dbReference type="EMBL" id="MU806436">
    <property type="protein sequence ID" value="KAJ3835198.1"/>
    <property type="molecule type" value="Genomic_DNA"/>
</dbReference>
<evidence type="ECO:0000313" key="1">
    <source>
        <dbReference type="EMBL" id="KAJ3835198.1"/>
    </source>
</evidence>
<evidence type="ECO:0000313" key="2">
    <source>
        <dbReference type="Proteomes" id="UP001163846"/>
    </source>
</evidence>
<dbReference type="Gene3D" id="2.130.10.10">
    <property type="entry name" value="YVTN repeat-like/Quinoprotein amine dehydrogenase"/>
    <property type="match status" value="1"/>
</dbReference>
<evidence type="ECO:0008006" key="3">
    <source>
        <dbReference type="Google" id="ProtNLM"/>
    </source>
</evidence>
<dbReference type="Pfam" id="PF00400">
    <property type="entry name" value="WD40"/>
    <property type="match status" value="1"/>
</dbReference>
<sequence>MKLHQLGRVPSLGVPIAQIQFYSHHQLDSISHPTSDTTKPLTWTTKRKVSRSPLMKINDDGDKLAIYSHFYPQNHIGGSSPQHLLRLYDIWRKDGRSPTSKVALGHARTNCAAFSRDGFYLAIGNADRHVIVHDVRMNRTLRDYVHVGSGRGIAHLEWRITRGYRLSLFSGGPDGSIRRWQPEGAMDQGMVVANVGTHITHFAMQNGPSEHDLVIAQSDGTVSFWDGYGEI</sequence>
<comment type="caution">
    <text evidence="1">The sequence shown here is derived from an EMBL/GenBank/DDBJ whole genome shotgun (WGS) entry which is preliminary data.</text>
</comment>
<organism evidence="1 2">
    <name type="scientific">Lentinula raphanica</name>
    <dbReference type="NCBI Taxonomy" id="153919"/>
    <lineage>
        <taxon>Eukaryota</taxon>
        <taxon>Fungi</taxon>
        <taxon>Dikarya</taxon>
        <taxon>Basidiomycota</taxon>
        <taxon>Agaricomycotina</taxon>
        <taxon>Agaricomycetes</taxon>
        <taxon>Agaricomycetidae</taxon>
        <taxon>Agaricales</taxon>
        <taxon>Marasmiineae</taxon>
        <taxon>Omphalotaceae</taxon>
        <taxon>Lentinula</taxon>
    </lineage>
</organism>
<dbReference type="InterPro" id="IPR036322">
    <property type="entry name" value="WD40_repeat_dom_sf"/>
</dbReference>
<dbReference type="Proteomes" id="UP001163846">
    <property type="component" value="Unassembled WGS sequence"/>
</dbReference>
<gene>
    <name evidence="1" type="ORF">F5878DRAFT_664079</name>
</gene>
<accession>A0AA38P345</accession>
<name>A0AA38P345_9AGAR</name>
<keyword evidence="2" id="KW-1185">Reference proteome</keyword>
<protein>
    <recommendedName>
        <fullName evidence="3">WD40 repeat-like protein</fullName>
    </recommendedName>
</protein>
<dbReference type="AlphaFoldDB" id="A0AA38P345"/>
<dbReference type="InterPro" id="IPR001680">
    <property type="entry name" value="WD40_rpt"/>
</dbReference>
<dbReference type="SUPFAM" id="SSF50978">
    <property type="entry name" value="WD40 repeat-like"/>
    <property type="match status" value="1"/>
</dbReference>